<organism evidence="4 5">
    <name type="scientific">Candolleomyces eurysporus</name>
    <dbReference type="NCBI Taxonomy" id="2828524"/>
    <lineage>
        <taxon>Eukaryota</taxon>
        <taxon>Fungi</taxon>
        <taxon>Dikarya</taxon>
        <taxon>Basidiomycota</taxon>
        <taxon>Agaricomycotina</taxon>
        <taxon>Agaricomycetes</taxon>
        <taxon>Agaricomycetidae</taxon>
        <taxon>Agaricales</taxon>
        <taxon>Agaricineae</taxon>
        <taxon>Psathyrellaceae</taxon>
        <taxon>Candolleomyces</taxon>
    </lineage>
</organism>
<reference evidence="4" key="1">
    <citation type="submission" date="2022-06" db="EMBL/GenBank/DDBJ databases">
        <title>Genome Sequence of Candolleomyces eurysporus.</title>
        <authorList>
            <person name="Buettner E."/>
        </authorList>
    </citation>
    <scope>NUCLEOTIDE SEQUENCE</scope>
    <source>
        <strain evidence="4">VTCC 930004</strain>
    </source>
</reference>
<accession>A0A9W8JK49</accession>
<proteinExistence type="predicted"/>
<feature type="domain" description="Nephrocystin 3-like N-terminal" evidence="3">
    <location>
        <begin position="7"/>
        <end position="112"/>
    </location>
</feature>
<dbReference type="OrthoDB" id="3262196at2759"/>
<dbReference type="EMBL" id="JANBPK010000775">
    <property type="protein sequence ID" value="KAJ2932313.1"/>
    <property type="molecule type" value="Genomic_DNA"/>
</dbReference>
<keyword evidence="5" id="KW-1185">Reference proteome</keyword>
<evidence type="ECO:0000313" key="5">
    <source>
        <dbReference type="Proteomes" id="UP001140091"/>
    </source>
</evidence>
<feature type="chain" id="PRO_5040814868" description="Nephrocystin 3-like N-terminal domain-containing protein" evidence="2">
    <location>
        <begin position="26"/>
        <end position="271"/>
    </location>
</feature>
<protein>
    <recommendedName>
        <fullName evidence="3">Nephrocystin 3-like N-terminal domain-containing protein</fullName>
    </recommendedName>
</protein>
<dbReference type="PANTHER" id="PTHR10039:SF14">
    <property type="entry name" value="NACHT DOMAIN-CONTAINING PROTEIN"/>
    <property type="match status" value="1"/>
</dbReference>
<dbReference type="PANTHER" id="PTHR10039">
    <property type="entry name" value="AMELOGENIN"/>
    <property type="match status" value="1"/>
</dbReference>
<feature type="non-terminal residue" evidence="4">
    <location>
        <position position="271"/>
    </location>
</feature>
<comment type="caution">
    <text evidence="4">The sequence shown here is derived from an EMBL/GenBank/DDBJ whole genome shotgun (WGS) entry which is preliminary data.</text>
</comment>
<keyword evidence="2" id="KW-0732">Signal</keyword>
<dbReference type="Proteomes" id="UP001140091">
    <property type="component" value="Unassembled WGS sequence"/>
</dbReference>
<keyword evidence="1" id="KW-0677">Repeat</keyword>
<dbReference type="Pfam" id="PF24883">
    <property type="entry name" value="NPHP3_N"/>
    <property type="match status" value="1"/>
</dbReference>
<evidence type="ECO:0000259" key="3">
    <source>
        <dbReference type="Pfam" id="PF24883"/>
    </source>
</evidence>
<evidence type="ECO:0000256" key="2">
    <source>
        <dbReference type="SAM" id="SignalP"/>
    </source>
</evidence>
<gene>
    <name evidence="4" type="ORF">H1R20_g4780</name>
</gene>
<dbReference type="AlphaFoldDB" id="A0A9W8JK49"/>
<evidence type="ECO:0000313" key="4">
    <source>
        <dbReference type="EMBL" id="KAJ2932313.1"/>
    </source>
</evidence>
<evidence type="ECO:0000256" key="1">
    <source>
        <dbReference type="ARBA" id="ARBA00022737"/>
    </source>
</evidence>
<name>A0A9W8JK49_9AGAR</name>
<feature type="signal peptide" evidence="2">
    <location>
        <begin position="1"/>
        <end position="25"/>
    </location>
</feature>
<dbReference type="InterPro" id="IPR056884">
    <property type="entry name" value="NPHP3-like_N"/>
</dbReference>
<sequence>MSRFAVTLASQLAAALPATVPFIEAAVNAEPGLLTDQVSLATQLDGLILSPFLSVVNEGILGGTPAKGPFLIMIDGLDECEDKQGVEGFIDHILNFFEEHPTIPLRVFIASRVEQHIRERLEVDGVLLDNLDSHATDKDIQKFLQVSFQTAAKRDRLIRAYIRTRGTWPTISDMDKLIDHIGGSFVLASTIFKFIIQPASEEDPTTPIERLPLTLKMNGLDSLYAQTLSRSQNIPHFRNIISTIALLKAPLPIVGISDLLGIEAFEVVRVL</sequence>